<dbReference type="Pfam" id="PF14520">
    <property type="entry name" value="HHH_5"/>
    <property type="match status" value="1"/>
</dbReference>
<dbReference type="InterPro" id="IPR013840">
    <property type="entry name" value="DNAligase_N"/>
</dbReference>
<accession>A0A3B0WLS3</accession>
<dbReference type="InterPro" id="IPR003583">
    <property type="entry name" value="Hlx-hairpin-Hlx_DNA-bd_motif"/>
</dbReference>
<dbReference type="FunFam" id="3.30.470.30:FF:000001">
    <property type="entry name" value="DNA ligase"/>
    <property type="match status" value="1"/>
</dbReference>
<evidence type="ECO:0000256" key="11">
    <source>
        <dbReference type="ARBA" id="ARBA00023204"/>
    </source>
</evidence>
<evidence type="ECO:0000313" key="14">
    <source>
        <dbReference type="EMBL" id="VAW52302.1"/>
    </source>
</evidence>
<dbReference type="InterPro" id="IPR041663">
    <property type="entry name" value="DisA/LigA_HHH"/>
</dbReference>
<keyword evidence="5" id="KW-0235">DNA replication</keyword>
<dbReference type="GO" id="GO:0003911">
    <property type="term" value="F:DNA ligase (NAD+) activity"/>
    <property type="evidence" value="ECO:0007669"/>
    <property type="project" value="UniProtKB-EC"/>
</dbReference>
<evidence type="ECO:0000256" key="3">
    <source>
        <dbReference type="ARBA" id="ARBA00012722"/>
    </source>
</evidence>
<dbReference type="FunFam" id="1.10.150.20:FF:000006">
    <property type="entry name" value="DNA ligase"/>
    <property type="match status" value="1"/>
</dbReference>
<dbReference type="InterPro" id="IPR010994">
    <property type="entry name" value="RuvA_2-like"/>
</dbReference>
<keyword evidence="7" id="KW-0227">DNA damage</keyword>
<dbReference type="Pfam" id="PF12826">
    <property type="entry name" value="HHH_2"/>
    <property type="match status" value="1"/>
</dbReference>
<comment type="function">
    <text evidence="2">DNA ligase that catalyzes the formation of phosphodiester linkages between 5'-phosphoryl and 3'-hydroxyl groups in double-stranded DNA using NAD as a coenzyme and as the energy source for the reaction. It is essential for DNA replication and repair of damaged DNA.</text>
</comment>
<evidence type="ECO:0000256" key="9">
    <source>
        <dbReference type="ARBA" id="ARBA00022842"/>
    </source>
</evidence>
<dbReference type="Gene3D" id="3.30.470.30">
    <property type="entry name" value="DNA ligase/mRNA capping enzyme"/>
    <property type="match status" value="1"/>
</dbReference>
<dbReference type="PIRSF" id="PIRSF001604">
    <property type="entry name" value="LigA"/>
    <property type="match status" value="1"/>
</dbReference>
<dbReference type="SUPFAM" id="SSF50249">
    <property type="entry name" value="Nucleic acid-binding proteins"/>
    <property type="match status" value="1"/>
</dbReference>
<evidence type="ECO:0000256" key="8">
    <source>
        <dbReference type="ARBA" id="ARBA00022833"/>
    </source>
</evidence>
<dbReference type="CDD" id="cd17748">
    <property type="entry name" value="BRCT_DNA_ligase_like"/>
    <property type="match status" value="1"/>
</dbReference>
<dbReference type="Gene3D" id="2.40.50.140">
    <property type="entry name" value="Nucleic acid-binding proteins"/>
    <property type="match status" value="1"/>
</dbReference>
<dbReference type="InterPro" id="IPR004149">
    <property type="entry name" value="Znf_DNAligase_C4"/>
</dbReference>
<dbReference type="InterPro" id="IPR018239">
    <property type="entry name" value="DNA_ligase_AS"/>
</dbReference>
<dbReference type="PROSITE" id="PS01055">
    <property type="entry name" value="DNA_LIGASE_N1"/>
    <property type="match status" value="1"/>
</dbReference>
<dbReference type="PROSITE" id="PS01056">
    <property type="entry name" value="DNA_LIGASE_N2"/>
    <property type="match status" value="1"/>
</dbReference>
<evidence type="ECO:0000256" key="12">
    <source>
        <dbReference type="ARBA" id="ARBA00034005"/>
    </source>
</evidence>
<evidence type="ECO:0000256" key="4">
    <source>
        <dbReference type="ARBA" id="ARBA00022598"/>
    </source>
</evidence>
<keyword evidence="9" id="KW-0460">Magnesium</keyword>
<dbReference type="SUPFAM" id="SSF56091">
    <property type="entry name" value="DNA ligase/mRNA capping enzyme, catalytic domain"/>
    <property type="match status" value="1"/>
</dbReference>
<dbReference type="PANTHER" id="PTHR23389">
    <property type="entry name" value="CHROMOSOME TRANSMISSION FIDELITY FACTOR 18"/>
    <property type="match status" value="1"/>
</dbReference>
<dbReference type="SMART" id="SM00532">
    <property type="entry name" value="LIGANc"/>
    <property type="match status" value="1"/>
</dbReference>
<dbReference type="InterPro" id="IPR033136">
    <property type="entry name" value="DNA_ligase_CS"/>
</dbReference>
<dbReference type="InterPro" id="IPR036420">
    <property type="entry name" value="BRCT_dom_sf"/>
</dbReference>
<dbReference type="FunFam" id="1.10.150.20:FF:000007">
    <property type="entry name" value="DNA ligase"/>
    <property type="match status" value="1"/>
</dbReference>
<dbReference type="FunFam" id="1.10.287.610:FF:000002">
    <property type="entry name" value="DNA ligase"/>
    <property type="match status" value="1"/>
</dbReference>
<dbReference type="Pfam" id="PF03119">
    <property type="entry name" value="DNA_ligase_ZBD"/>
    <property type="match status" value="1"/>
</dbReference>
<dbReference type="Gene3D" id="1.10.287.610">
    <property type="entry name" value="Helix hairpin bin"/>
    <property type="match status" value="1"/>
</dbReference>
<evidence type="ECO:0000256" key="5">
    <source>
        <dbReference type="ARBA" id="ARBA00022705"/>
    </source>
</evidence>
<dbReference type="Gene3D" id="6.20.10.30">
    <property type="match status" value="1"/>
</dbReference>
<keyword evidence="11" id="KW-0234">DNA repair</keyword>
<dbReference type="CDD" id="cd00114">
    <property type="entry name" value="LIGANc"/>
    <property type="match status" value="1"/>
</dbReference>
<dbReference type="AlphaFoldDB" id="A0A3B0WLS3"/>
<evidence type="ECO:0000256" key="6">
    <source>
        <dbReference type="ARBA" id="ARBA00022723"/>
    </source>
</evidence>
<dbReference type="PROSITE" id="PS50172">
    <property type="entry name" value="BRCT"/>
    <property type="match status" value="1"/>
</dbReference>
<dbReference type="Gene3D" id="3.40.50.10190">
    <property type="entry name" value="BRCT domain"/>
    <property type="match status" value="1"/>
</dbReference>
<proteinExistence type="inferred from homology"/>
<keyword evidence="8" id="KW-0862">Zinc</keyword>
<dbReference type="Gene3D" id="1.10.150.20">
    <property type="entry name" value="5' to 3' exonuclease, C-terminal subdomain"/>
    <property type="match status" value="2"/>
</dbReference>
<dbReference type="GO" id="GO:0006260">
    <property type="term" value="P:DNA replication"/>
    <property type="evidence" value="ECO:0007669"/>
    <property type="project" value="UniProtKB-KW"/>
</dbReference>
<comment type="catalytic activity">
    <reaction evidence="12">
        <text>NAD(+) + (deoxyribonucleotide)n-3'-hydroxyl + 5'-phospho-(deoxyribonucleotide)m = (deoxyribonucleotide)n+m + AMP + beta-nicotinamide D-nucleotide.</text>
        <dbReference type="EC" id="6.5.1.2"/>
    </reaction>
</comment>
<sequence>MAIPVKKQIETLREQLRYHSHKYYVLDEPDILDAEYDRLYQQLIVIEKKHPELITTDSPTQRVGAAPLTSFEQIQHEMPMLSLDNVFNEDDLQTFNQRIQDRLKLSDEIEYVAEPKLDGLAISLRYEKGELIYAATRGDGSTGENVTQNIRTMKSVPLRLSGKNLPHVLEVRGEVFMSKIGFEKLNKRARDNDEKEFANPRNAAAGSLRQLNSEITAKRPLSLYCYSTGIVEGGALAETHYEILQQLKSFGLPVCNEIKRVTGVKSCLAYYQNISAQRDNLPYDIDGIVYKVNTIQLQERLGFVARAPRWAIAHKFPAQEEISKITAIDFQVGRTGAITPVARLEPVFVGGVTVSNATLHNMDEIRRKDVRVGDQVVVRRAGDVIPEVARVVPGSRKKSLDKIEMLSKCPVCQSAIEQLEGEAIARCTGGLFCQAQRAEAIKHFTSRKAMDIDGLGDKIVEQLVEENLIHTPADLYQLSVEQLAALERMAEKSATNLVNALEENKQPKLSRFVYALGIREVGETTAMNLANEFKTLENIQQASFDQLIEVQDIGPIVAQHIVNFFQQPHNVDVIKQLLAAGIKIENVKQVLAEEKLNNAFVGKVVVITGTLPTLSRDEAKDKLLAVGAKITASVSAKTDYLLAGDKAGSKLTKAEKLNVQVIDEATMLFLLKSVL</sequence>
<evidence type="ECO:0000256" key="10">
    <source>
        <dbReference type="ARBA" id="ARBA00023027"/>
    </source>
</evidence>
<dbReference type="InterPro" id="IPR012340">
    <property type="entry name" value="NA-bd_OB-fold"/>
</dbReference>
<organism evidence="14">
    <name type="scientific">hydrothermal vent metagenome</name>
    <dbReference type="NCBI Taxonomy" id="652676"/>
    <lineage>
        <taxon>unclassified sequences</taxon>
        <taxon>metagenomes</taxon>
        <taxon>ecological metagenomes</taxon>
    </lineage>
</organism>
<dbReference type="GO" id="GO:0005829">
    <property type="term" value="C:cytosol"/>
    <property type="evidence" value="ECO:0007669"/>
    <property type="project" value="TreeGrafter"/>
</dbReference>
<comment type="cofactor">
    <cofactor evidence="1">
        <name>Mg(2+)</name>
        <dbReference type="ChEBI" id="CHEBI:18420"/>
    </cofactor>
</comment>
<dbReference type="NCBIfam" id="TIGR00575">
    <property type="entry name" value="dnlj"/>
    <property type="match status" value="1"/>
</dbReference>
<gene>
    <name evidence="14" type="ORF">MNBD_GAMMA06-1259</name>
</gene>
<dbReference type="InterPro" id="IPR004150">
    <property type="entry name" value="NAD_DNA_ligase_OB"/>
</dbReference>
<dbReference type="Pfam" id="PF03120">
    <property type="entry name" value="OB_DNA_ligase"/>
    <property type="match status" value="1"/>
</dbReference>
<evidence type="ECO:0000256" key="1">
    <source>
        <dbReference type="ARBA" id="ARBA00001946"/>
    </source>
</evidence>
<dbReference type="HAMAP" id="MF_01588">
    <property type="entry name" value="DNA_ligase_A"/>
    <property type="match status" value="1"/>
</dbReference>
<dbReference type="InterPro" id="IPR001357">
    <property type="entry name" value="BRCT_dom"/>
</dbReference>
<feature type="domain" description="BRCT" evidence="13">
    <location>
        <begin position="595"/>
        <end position="675"/>
    </location>
</feature>
<dbReference type="SMART" id="SM00278">
    <property type="entry name" value="HhH1"/>
    <property type="match status" value="4"/>
</dbReference>
<dbReference type="Pfam" id="PF00533">
    <property type="entry name" value="BRCT"/>
    <property type="match status" value="1"/>
</dbReference>
<dbReference type="FunFam" id="2.40.50.140:FF:000012">
    <property type="entry name" value="DNA ligase"/>
    <property type="match status" value="1"/>
</dbReference>
<dbReference type="EC" id="6.5.1.2" evidence="3"/>
<dbReference type="GO" id="GO:0006281">
    <property type="term" value="P:DNA repair"/>
    <property type="evidence" value="ECO:0007669"/>
    <property type="project" value="UniProtKB-KW"/>
</dbReference>
<dbReference type="NCBIfam" id="NF005932">
    <property type="entry name" value="PRK07956.1"/>
    <property type="match status" value="1"/>
</dbReference>
<dbReference type="SMART" id="SM00292">
    <property type="entry name" value="BRCT"/>
    <property type="match status" value="1"/>
</dbReference>
<keyword evidence="4 14" id="KW-0436">Ligase</keyword>
<evidence type="ECO:0000256" key="7">
    <source>
        <dbReference type="ARBA" id="ARBA00022763"/>
    </source>
</evidence>
<name>A0A3B0WLS3_9ZZZZ</name>
<dbReference type="GO" id="GO:0003677">
    <property type="term" value="F:DNA binding"/>
    <property type="evidence" value="ECO:0007669"/>
    <property type="project" value="InterPro"/>
</dbReference>
<dbReference type="SUPFAM" id="SSF47781">
    <property type="entry name" value="RuvA domain 2-like"/>
    <property type="match status" value="1"/>
</dbReference>
<dbReference type="Pfam" id="PF22745">
    <property type="entry name" value="Nlig-Ia"/>
    <property type="match status" value="1"/>
</dbReference>
<protein>
    <recommendedName>
        <fullName evidence="3">DNA ligase (NAD(+))</fullName>
        <ecNumber evidence="3">6.5.1.2</ecNumber>
    </recommendedName>
</protein>
<evidence type="ECO:0000259" key="13">
    <source>
        <dbReference type="PROSITE" id="PS50172"/>
    </source>
</evidence>
<dbReference type="Pfam" id="PF01653">
    <property type="entry name" value="DNA_ligase_aden"/>
    <property type="match status" value="1"/>
</dbReference>
<dbReference type="EMBL" id="UOFD01000045">
    <property type="protein sequence ID" value="VAW52302.1"/>
    <property type="molecule type" value="Genomic_DNA"/>
</dbReference>
<keyword evidence="6" id="KW-0479">Metal-binding</keyword>
<dbReference type="GO" id="GO:0046872">
    <property type="term" value="F:metal ion binding"/>
    <property type="evidence" value="ECO:0007669"/>
    <property type="project" value="UniProtKB-KW"/>
</dbReference>
<dbReference type="PANTHER" id="PTHR23389:SF9">
    <property type="entry name" value="DNA LIGASE"/>
    <property type="match status" value="1"/>
</dbReference>
<reference evidence="14" key="1">
    <citation type="submission" date="2018-06" db="EMBL/GenBank/DDBJ databases">
        <authorList>
            <person name="Zhirakovskaya E."/>
        </authorList>
    </citation>
    <scope>NUCLEOTIDE SEQUENCE</scope>
</reference>
<evidence type="ECO:0000256" key="2">
    <source>
        <dbReference type="ARBA" id="ARBA00004067"/>
    </source>
</evidence>
<dbReference type="InterPro" id="IPR001679">
    <property type="entry name" value="DNA_ligase"/>
</dbReference>
<dbReference type="SUPFAM" id="SSF52113">
    <property type="entry name" value="BRCT domain"/>
    <property type="match status" value="1"/>
</dbReference>
<keyword evidence="10" id="KW-0520">NAD</keyword>
<dbReference type="InterPro" id="IPR013839">
    <property type="entry name" value="DNAligase_adenylation"/>
</dbReference>